<protein>
    <submittedName>
        <fullName evidence="1">Crp/Fnr family transcriptional regulator</fullName>
    </submittedName>
</protein>
<dbReference type="InterPro" id="IPR018490">
    <property type="entry name" value="cNMP-bd_dom_sf"/>
</dbReference>
<comment type="caution">
    <text evidence="1">The sequence shown here is derived from an EMBL/GenBank/DDBJ whole genome shotgun (WGS) entry which is preliminary data.</text>
</comment>
<accession>A0ABS3YIL7</accession>
<dbReference type="SUPFAM" id="SSF51206">
    <property type="entry name" value="cAMP-binding domain-like"/>
    <property type="match status" value="1"/>
</dbReference>
<name>A0ABS3YIL7_9BACT</name>
<dbReference type="CDD" id="cd00038">
    <property type="entry name" value="CAP_ED"/>
    <property type="match status" value="1"/>
</dbReference>
<dbReference type="InterPro" id="IPR000595">
    <property type="entry name" value="cNMP-bd_dom"/>
</dbReference>
<keyword evidence="2" id="KW-1185">Reference proteome</keyword>
<organism evidence="1 2">
    <name type="scientific">Chitinophaga chungangae</name>
    <dbReference type="NCBI Taxonomy" id="2821488"/>
    <lineage>
        <taxon>Bacteria</taxon>
        <taxon>Pseudomonadati</taxon>
        <taxon>Bacteroidota</taxon>
        <taxon>Chitinophagia</taxon>
        <taxon>Chitinophagales</taxon>
        <taxon>Chitinophagaceae</taxon>
        <taxon>Chitinophaga</taxon>
    </lineage>
</organism>
<proteinExistence type="predicted"/>
<dbReference type="EMBL" id="JAGHKP010000004">
    <property type="protein sequence ID" value="MBO9154532.1"/>
    <property type="molecule type" value="Genomic_DNA"/>
</dbReference>
<dbReference type="InterPro" id="IPR014710">
    <property type="entry name" value="RmlC-like_jellyroll"/>
</dbReference>
<dbReference type="Gene3D" id="2.60.120.10">
    <property type="entry name" value="Jelly Rolls"/>
    <property type="match status" value="1"/>
</dbReference>
<reference evidence="2" key="1">
    <citation type="submission" date="2021-03" db="EMBL/GenBank/DDBJ databases">
        <title>Assistant Professor.</title>
        <authorList>
            <person name="Huq M.A."/>
        </authorList>
    </citation>
    <scope>NUCLEOTIDE SEQUENCE [LARGE SCALE GENOMIC DNA]</scope>
    <source>
        <strain evidence="2">MAH-28</strain>
    </source>
</reference>
<sequence length="191" mass="22476">MLSTLAAHIRRFVTLSDEEEQILAEYIEIRDVKKKDFLLKEGQVCQGNYFVIKGLCRAYFETERDGDQTSHFAIETWWITDYISLESHKPSGFNIQAVENTTYAVLYRDTQDKLFAAVPQLERYFRIILQRTVAAAHMRVKYLFTKSAEERIDHFTALFPEFVQRVPQYMMASYLGFSPEFFSKIRARKKA</sequence>
<dbReference type="Proteomes" id="UP000679126">
    <property type="component" value="Unassembled WGS sequence"/>
</dbReference>
<evidence type="ECO:0000313" key="1">
    <source>
        <dbReference type="EMBL" id="MBO9154532.1"/>
    </source>
</evidence>
<gene>
    <name evidence="1" type="ORF">J7I43_20070</name>
</gene>
<evidence type="ECO:0000313" key="2">
    <source>
        <dbReference type="Proteomes" id="UP000679126"/>
    </source>
</evidence>
<dbReference type="RefSeq" id="WP_209147650.1">
    <property type="nucleotide sequence ID" value="NZ_JAGHKP010000004.1"/>
</dbReference>